<accession>A0A1C7MRM7</accession>
<gene>
    <name evidence="1" type="ORF">A0H81_00584</name>
</gene>
<reference evidence="1 2" key="1">
    <citation type="submission" date="2016-03" db="EMBL/GenBank/DDBJ databases">
        <title>Whole genome sequencing of Grifola frondosa 9006-11.</title>
        <authorList>
            <person name="Min B."/>
            <person name="Park H."/>
            <person name="Kim J.-G."/>
            <person name="Cho H."/>
            <person name="Oh Y.-L."/>
            <person name="Kong W.-S."/>
            <person name="Choi I.-G."/>
        </authorList>
    </citation>
    <scope>NUCLEOTIDE SEQUENCE [LARGE SCALE GENOMIC DNA]</scope>
    <source>
        <strain evidence="1 2">9006-11</strain>
    </source>
</reference>
<organism evidence="1 2">
    <name type="scientific">Grifola frondosa</name>
    <name type="common">Maitake</name>
    <name type="synonym">Polyporus frondosus</name>
    <dbReference type="NCBI Taxonomy" id="5627"/>
    <lineage>
        <taxon>Eukaryota</taxon>
        <taxon>Fungi</taxon>
        <taxon>Dikarya</taxon>
        <taxon>Basidiomycota</taxon>
        <taxon>Agaricomycotina</taxon>
        <taxon>Agaricomycetes</taxon>
        <taxon>Polyporales</taxon>
        <taxon>Grifolaceae</taxon>
        <taxon>Grifola</taxon>
    </lineage>
</organism>
<dbReference type="OrthoDB" id="432970at2759"/>
<proteinExistence type="predicted"/>
<comment type="caution">
    <text evidence="1">The sequence shown here is derived from an EMBL/GenBank/DDBJ whole genome shotgun (WGS) entry which is preliminary data.</text>
</comment>
<dbReference type="STRING" id="5627.A0A1C7MRM7"/>
<sequence length="235" mass="26124">MNYLLARCPIHRFQEILSWTFMTWQLSFLTVMHAQILPFLMPSSSRSSVEMHPLKCTPHVSYPGIVTIDTFASPEGVKSSLGRDLTRRDLKTSSGVAKTLITAISLCREIICAPHQTGIAEIDIRPKEACLMINYESCPGPGLQHLSGFDPSMLWIYLVIGPAVTSEPSEDPFVALDLVTPQIGFRVEVSQSMVQVNTSSCLVACFQRSVPKLDTLLSYIILGPLACIHFLRHYL</sequence>
<dbReference type="AlphaFoldDB" id="A0A1C7MRM7"/>
<keyword evidence="2" id="KW-1185">Reference proteome</keyword>
<evidence type="ECO:0000313" key="1">
    <source>
        <dbReference type="EMBL" id="OBZ79520.1"/>
    </source>
</evidence>
<evidence type="ECO:0000313" key="2">
    <source>
        <dbReference type="Proteomes" id="UP000092993"/>
    </source>
</evidence>
<name>A0A1C7MRM7_GRIFR</name>
<protein>
    <submittedName>
        <fullName evidence="1">Uncharacterized protein</fullName>
    </submittedName>
</protein>
<dbReference type="Proteomes" id="UP000092993">
    <property type="component" value="Unassembled WGS sequence"/>
</dbReference>
<dbReference type="EMBL" id="LUGG01000001">
    <property type="protein sequence ID" value="OBZ79520.1"/>
    <property type="molecule type" value="Genomic_DNA"/>
</dbReference>